<dbReference type="AlphaFoldDB" id="A0A975YFN5"/>
<proteinExistence type="predicted"/>
<dbReference type="Pfam" id="PF05656">
    <property type="entry name" value="DUF805"/>
    <property type="match status" value="1"/>
</dbReference>
<dbReference type="Proteomes" id="UP000693972">
    <property type="component" value="Unassembled WGS sequence"/>
</dbReference>
<dbReference type="InterPro" id="IPR008523">
    <property type="entry name" value="DUF805"/>
</dbReference>
<sequence>MTFTESISTCFRKYASFSGRAARSEFWWFALFLAIVDLSLSLVSKALSGVWNLATVLPYAAVAWRRLHDTDRTGLWTLAPLVPMVVAFIGVASARSFEEFGPVFWVGVAGTVVLCIVNIVFWASRGTSGSNPYGEDPLA</sequence>
<dbReference type="PANTHER" id="PTHR34980:SF2">
    <property type="entry name" value="INNER MEMBRANE PROTEIN YHAH-RELATED"/>
    <property type="match status" value="1"/>
</dbReference>
<keyword evidence="1" id="KW-1133">Transmembrane helix</keyword>
<keyword evidence="1" id="KW-0472">Membrane</keyword>
<dbReference type="EMBL" id="JAIMBW010000001">
    <property type="protein sequence ID" value="MBY4894895.1"/>
    <property type="molecule type" value="Genomic_DNA"/>
</dbReference>
<evidence type="ECO:0000313" key="3">
    <source>
        <dbReference type="Proteomes" id="UP000693972"/>
    </source>
</evidence>
<protein>
    <submittedName>
        <fullName evidence="2">DUF805 domain-containing protein</fullName>
    </submittedName>
</protein>
<dbReference type="PANTHER" id="PTHR34980">
    <property type="entry name" value="INNER MEMBRANE PROTEIN-RELATED-RELATED"/>
    <property type="match status" value="1"/>
</dbReference>
<name>A0A975YFN5_9RHOB</name>
<feature type="transmembrane region" description="Helical" evidence="1">
    <location>
        <begin position="26"/>
        <end position="43"/>
    </location>
</feature>
<feature type="transmembrane region" description="Helical" evidence="1">
    <location>
        <begin position="103"/>
        <end position="123"/>
    </location>
</feature>
<reference evidence="2 3" key="1">
    <citation type="submission" date="2021-07" db="EMBL/GenBank/DDBJ databases">
        <title>Karlodiniumbacter phycospheric gen. nov., sp. nov., a phycosphere bacterium isolated from karlodinium veneficum.</title>
        <authorList>
            <person name="Peng Y."/>
            <person name="Jiang L."/>
            <person name="Lee J."/>
        </authorList>
    </citation>
    <scope>NUCLEOTIDE SEQUENCE</scope>
    <source>
        <strain evidence="2 3">N5</strain>
    </source>
</reference>
<evidence type="ECO:0000256" key="1">
    <source>
        <dbReference type="SAM" id="Phobius"/>
    </source>
</evidence>
<accession>A0A975YFN5</accession>
<dbReference type="GO" id="GO:0005886">
    <property type="term" value="C:plasma membrane"/>
    <property type="evidence" value="ECO:0007669"/>
    <property type="project" value="TreeGrafter"/>
</dbReference>
<gene>
    <name evidence="2" type="ORF">KUL25_19220</name>
</gene>
<feature type="transmembrane region" description="Helical" evidence="1">
    <location>
        <begin position="74"/>
        <end position="97"/>
    </location>
</feature>
<keyword evidence="3" id="KW-1185">Reference proteome</keyword>
<dbReference type="EMBL" id="CP078073">
    <property type="protein sequence ID" value="QXL87516.1"/>
    <property type="molecule type" value="Genomic_DNA"/>
</dbReference>
<organism evidence="2">
    <name type="scientific">Gymnodinialimonas phycosphaerae</name>
    <dbReference type="NCBI Taxonomy" id="2841589"/>
    <lineage>
        <taxon>Bacteria</taxon>
        <taxon>Pseudomonadati</taxon>
        <taxon>Pseudomonadota</taxon>
        <taxon>Alphaproteobacteria</taxon>
        <taxon>Rhodobacterales</taxon>
        <taxon>Paracoccaceae</taxon>
        <taxon>Gymnodinialimonas</taxon>
    </lineage>
</organism>
<keyword evidence="1" id="KW-0812">Transmembrane</keyword>
<evidence type="ECO:0000313" key="2">
    <source>
        <dbReference type="EMBL" id="QXL87516.1"/>
    </source>
</evidence>
<dbReference type="RefSeq" id="WP_257894384.1">
    <property type="nucleotide sequence ID" value="NZ_JAIMBW010000001.1"/>
</dbReference>